<keyword evidence="1" id="KW-0460">Magnesium</keyword>
<name>A0A329MQG9_9BACL</name>
<dbReference type="Gene3D" id="1.10.4080.10">
    <property type="entry name" value="ADP-ribosylation/Crystallin J1"/>
    <property type="match status" value="1"/>
</dbReference>
<evidence type="ECO:0000313" key="3">
    <source>
        <dbReference type="Proteomes" id="UP000250369"/>
    </source>
</evidence>
<dbReference type="InterPro" id="IPR036705">
    <property type="entry name" value="Ribosyl_crysJ1_sf"/>
</dbReference>
<comment type="cofactor">
    <cofactor evidence="1">
        <name>Mg(2+)</name>
        <dbReference type="ChEBI" id="CHEBI:18420"/>
    </cofactor>
    <text evidence="1">Binds 2 magnesium ions per subunit.</text>
</comment>
<feature type="binding site" evidence="1">
    <location>
        <position position="261"/>
    </location>
    <ligand>
        <name>Mg(2+)</name>
        <dbReference type="ChEBI" id="CHEBI:18420"/>
        <label>1</label>
    </ligand>
</feature>
<comment type="caution">
    <text evidence="2">The sequence shown here is derived from an EMBL/GenBank/DDBJ whole genome shotgun (WGS) entry which is preliminary data.</text>
</comment>
<dbReference type="EMBL" id="QMFB01000006">
    <property type="protein sequence ID" value="RAV21003.1"/>
    <property type="molecule type" value="Genomic_DNA"/>
</dbReference>
<evidence type="ECO:0000256" key="1">
    <source>
        <dbReference type="PIRSR" id="PIRSR605502-1"/>
    </source>
</evidence>
<accession>A0A329MQG9</accession>
<sequence length="642" mass="71915">MIKSVLNEQDYYRKVFGGWLGKNIGGTLGGYDEGKTERLDLTFYPVIPDKPIANDDLDLQLVWLHALEQYGARITSKELGQEWVEHVFFPFDEYGYSLTNLRYGLQAPLSGSFNNPFTDCMGSPIRSEIWAMVAPGAPGVAAYYAYQDAIVDHAGGEGVYGEMFFAAIESAAFLESDKERLIQIGLSFIPAECRIANAVSDILHFKAIGKSWIEARELIVSKYGNYNFTDAPQNVAFTILGWIYGDSFEDCLLKTANCGYDTDCTAATLGAILGIIGGADSIPERWVKPIGHSVVVSPQIKGFSVPADLDELTTRTLQISKEVIAIWDIPVAIEGQHPTRIEKDNLLIPGEWSGDYNPRGLLEQSVSVNRYLLPEGAALNQGLEVCVDYGPEGPAVGLMERKKLIISLRNRSKELWEGKLALEAPAGWRTEEAPFYQLQPGEKLEWETDVATGGDRQPFYELTFRIDRWHDNSLWNSHNVRFILISSGYWKLWGPSSSQHTEAVVPGNRLSFSKLLGTEEPGMYIAKTTLINPRKRNVRLIVGTPFPVKVHLNGEIVLEDHELRDFVPGYHRSYMHRLFEIELAEGEHVLEIEAQKGNEPLELFVLPVAFTRTKTPGGNYYFTDILFGSGDEQRYTSSVYEK</sequence>
<keyword evidence="1" id="KW-0479">Metal-binding</keyword>
<dbReference type="InterPro" id="IPR005502">
    <property type="entry name" value="Ribosyl_crysJ1"/>
</dbReference>
<gene>
    <name evidence="2" type="ORF">DQG23_13020</name>
</gene>
<dbReference type="Proteomes" id="UP000250369">
    <property type="component" value="Unassembled WGS sequence"/>
</dbReference>
<dbReference type="RefSeq" id="WP_113031283.1">
    <property type="nucleotide sequence ID" value="NZ_QMFB01000006.1"/>
</dbReference>
<organism evidence="2 3">
    <name type="scientific">Paenibacillus contaminans</name>
    <dbReference type="NCBI Taxonomy" id="450362"/>
    <lineage>
        <taxon>Bacteria</taxon>
        <taxon>Bacillati</taxon>
        <taxon>Bacillota</taxon>
        <taxon>Bacilli</taxon>
        <taxon>Bacillales</taxon>
        <taxon>Paenibacillaceae</taxon>
        <taxon>Paenibacillus</taxon>
    </lineage>
</organism>
<dbReference type="AlphaFoldDB" id="A0A329MQG9"/>
<evidence type="ECO:0000313" key="2">
    <source>
        <dbReference type="EMBL" id="RAV21003.1"/>
    </source>
</evidence>
<reference evidence="2 3" key="1">
    <citation type="journal article" date="2009" name="Int. J. Syst. Evol. Microbiol.">
        <title>Paenibacillus contaminans sp. nov., isolated from a contaminated laboratory plate.</title>
        <authorList>
            <person name="Chou J.H."/>
            <person name="Lee J.H."/>
            <person name="Lin M.C."/>
            <person name="Chang P.S."/>
            <person name="Arun A.B."/>
            <person name="Young C.C."/>
            <person name="Chen W.M."/>
        </authorList>
    </citation>
    <scope>NUCLEOTIDE SEQUENCE [LARGE SCALE GENOMIC DNA]</scope>
    <source>
        <strain evidence="2 3">CKOBP-6</strain>
    </source>
</reference>
<dbReference type="SUPFAM" id="SSF101478">
    <property type="entry name" value="ADP-ribosylglycohydrolase"/>
    <property type="match status" value="1"/>
</dbReference>
<keyword evidence="3" id="KW-1185">Reference proteome</keyword>
<protein>
    <recommendedName>
        <fullName evidence="4">ADP-ribosylglycohydrolase family protein</fullName>
    </recommendedName>
</protein>
<proteinExistence type="predicted"/>
<dbReference type="Pfam" id="PF03747">
    <property type="entry name" value="ADP_ribosyl_GH"/>
    <property type="match status" value="1"/>
</dbReference>
<dbReference type="OrthoDB" id="9761704at2"/>
<dbReference type="GO" id="GO:0046872">
    <property type="term" value="F:metal ion binding"/>
    <property type="evidence" value="ECO:0007669"/>
    <property type="project" value="UniProtKB-KW"/>
</dbReference>
<feature type="binding site" evidence="1">
    <location>
        <position position="263"/>
    </location>
    <ligand>
        <name>Mg(2+)</name>
        <dbReference type="ChEBI" id="CHEBI:18420"/>
        <label>1</label>
    </ligand>
</feature>
<evidence type="ECO:0008006" key="4">
    <source>
        <dbReference type="Google" id="ProtNLM"/>
    </source>
</evidence>